<sequence>MDKIKKGDHLQIEGFVTLKKKMHGQIKLYRAVRMD</sequence>
<name>A0A382KUN3_9ZZZZ</name>
<gene>
    <name evidence="1" type="ORF">METZ01_LOCUS281152</name>
</gene>
<organism evidence="1">
    <name type="scientific">marine metagenome</name>
    <dbReference type="NCBI Taxonomy" id="408172"/>
    <lineage>
        <taxon>unclassified sequences</taxon>
        <taxon>metagenomes</taxon>
        <taxon>ecological metagenomes</taxon>
    </lineage>
</organism>
<accession>A0A382KUN3</accession>
<proteinExistence type="predicted"/>
<dbReference type="EMBL" id="UINC01083009">
    <property type="protein sequence ID" value="SVC28298.1"/>
    <property type="molecule type" value="Genomic_DNA"/>
</dbReference>
<protein>
    <submittedName>
        <fullName evidence="1">Uncharacterized protein</fullName>
    </submittedName>
</protein>
<reference evidence="1" key="1">
    <citation type="submission" date="2018-05" db="EMBL/GenBank/DDBJ databases">
        <authorList>
            <person name="Lanie J.A."/>
            <person name="Ng W.-L."/>
            <person name="Kazmierczak K.M."/>
            <person name="Andrzejewski T.M."/>
            <person name="Davidsen T.M."/>
            <person name="Wayne K.J."/>
            <person name="Tettelin H."/>
            <person name="Glass J.I."/>
            <person name="Rusch D."/>
            <person name="Podicherti R."/>
            <person name="Tsui H.-C.T."/>
            <person name="Winkler M.E."/>
        </authorList>
    </citation>
    <scope>NUCLEOTIDE SEQUENCE</scope>
</reference>
<dbReference type="AlphaFoldDB" id="A0A382KUN3"/>
<evidence type="ECO:0000313" key="1">
    <source>
        <dbReference type="EMBL" id="SVC28298.1"/>
    </source>
</evidence>